<feature type="compositionally biased region" description="Polar residues" evidence="4">
    <location>
        <begin position="1073"/>
        <end position="1084"/>
    </location>
</feature>
<feature type="region of interest" description="Disordered" evidence="4">
    <location>
        <begin position="1190"/>
        <end position="1210"/>
    </location>
</feature>
<dbReference type="PANTHER" id="PTHR12756">
    <property type="entry name" value="CYTOSOLIC CARBOXYPEPTIDASE"/>
    <property type="match status" value="1"/>
</dbReference>
<name>A0A210QYI2_MIZYE</name>
<feature type="compositionally biased region" description="Polar residues" evidence="4">
    <location>
        <begin position="1050"/>
        <end position="1065"/>
    </location>
</feature>
<evidence type="ECO:0000256" key="4">
    <source>
        <dbReference type="SAM" id="MobiDB-lite"/>
    </source>
</evidence>
<proteinExistence type="inferred from homology"/>
<feature type="region of interest" description="Disordered" evidence="4">
    <location>
        <begin position="1050"/>
        <end position="1157"/>
    </location>
</feature>
<comment type="similarity">
    <text evidence="2 3">Belongs to the peptidase M14 family.</text>
</comment>
<feature type="region of interest" description="Disordered" evidence="4">
    <location>
        <begin position="527"/>
        <end position="570"/>
    </location>
</feature>
<dbReference type="EMBL" id="NEDP02001215">
    <property type="protein sequence ID" value="OWF53790.1"/>
    <property type="molecule type" value="Genomic_DNA"/>
</dbReference>
<evidence type="ECO:0000256" key="2">
    <source>
        <dbReference type="ARBA" id="ARBA00005988"/>
    </source>
</evidence>
<comment type="caution">
    <text evidence="6">The sequence shown here is derived from an EMBL/GenBank/DDBJ whole genome shotgun (WGS) entry which is preliminary data.</text>
</comment>
<dbReference type="InterPro" id="IPR040626">
    <property type="entry name" value="Pepdidase_M14_N"/>
</dbReference>
<evidence type="ECO:0000313" key="6">
    <source>
        <dbReference type="EMBL" id="OWF53790.1"/>
    </source>
</evidence>
<dbReference type="GO" id="GO:0006508">
    <property type="term" value="P:proteolysis"/>
    <property type="evidence" value="ECO:0007669"/>
    <property type="project" value="InterPro"/>
</dbReference>
<feature type="domain" description="Peptidase M14" evidence="5">
    <location>
        <begin position="152"/>
        <end position="723"/>
    </location>
</feature>
<dbReference type="STRING" id="6573.A0A210QYI2"/>
<organism evidence="6 7">
    <name type="scientific">Mizuhopecten yessoensis</name>
    <name type="common">Japanese scallop</name>
    <name type="synonym">Patinopecten yessoensis</name>
    <dbReference type="NCBI Taxonomy" id="6573"/>
    <lineage>
        <taxon>Eukaryota</taxon>
        <taxon>Metazoa</taxon>
        <taxon>Spiralia</taxon>
        <taxon>Lophotrochozoa</taxon>
        <taxon>Mollusca</taxon>
        <taxon>Bivalvia</taxon>
        <taxon>Autobranchia</taxon>
        <taxon>Pteriomorphia</taxon>
        <taxon>Pectinida</taxon>
        <taxon>Pectinoidea</taxon>
        <taxon>Pectinidae</taxon>
        <taxon>Mizuhopecten</taxon>
    </lineage>
</organism>
<feature type="compositionally biased region" description="Basic residues" evidence="4">
    <location>
        <begin position="1129"/>
        <end position="1138"/>
    </location>
</feature>
<feature type="region of interest" description="Disordered" evidence="4">
    <location>
        <begin position="972"/>
        <end position="1007"/>
    </location>
</feature>
<keyword evidence="7" id="KW-1185">Reference proteome</keyword>
<feature type="compositionally biased region" description="Polar residues" evidence="4">
    <location>
        <begin position="384"/>
        <end position="407"/>
    </location>
</feature>
<feature type="compositionally biased region" description="Basic and acidic residues" evidence="4">
    <location>
        <begin position="816"/>
        <end position="837"/>
    </location>
</feature>
<dbReference type="PROSITE" id="PS52035">
    <property type="entry name" value="PEPTIDASE_M14"/>
    <property type="match status" value="1"/>
</dbReference>
<feature type="region of interest" description="Disordered" evidence="4">
    <location>
        <begin position="751"/>
        <end position="878"/>
    </location>
</feature>
<comment type="cofactor">
    <cofactor evidence="1">
        <name>Zn(2+)</name>
        <dbReference type="ChEBI" id="CHEBI:29105"/>
    </cofactor>
</comment>
<dbReference type="OrthoDB" id="10253041at2759"/>
<dbReference type="AlphaFoldDB" id="A0A210QYI2"/>
<dbReference type="PANTHER" id="PTHR12756:SF12">
    <property type="entry name" value="CYTOSOLIC CARBOXYPEPTIDASE-LIKE PROTEIN 5"/>
    <property type="match status" value="1"/>
</dbReference>
<feature type="compositionally biased region" description="Low complexity" evidence="4">
    <location>
        <begin position="1032"/>
        <end position="1041"/>
    </location>
</feature>
<dbReference type="GO" id="GO:0008270">
    <property type="term" value="F:zinc ion binding"/>
    <property type="evidence" value="ECO:0007669"/>
    <property type="project" value="InterPro"/>
</dbReference>
<evidence type="ECO:0000256" key="3">
    <source>
        <dbReference type="PROSITE-ProRule" id="PRU01379"/>
    </source>
</evidence>
<feature type="compositionally biased region" description="Low complexity" evidence="4">
    <location>
        <begin position="838"/>
        <end position="873"/>
    </location>
</feature>
<feature type="active site" description="Proton donor/acceptor" evidence="3">
    <location>
        <position position="669"/>
    </location>
</feature>
<keyword evidence="6" id="KW-0645">Protease</keyword>
<gene>
    <name evidence="6" type="ORF">KP79_PYT08459</name>
</gene>
<feature type="compositionally biased region" description="Polar residues" evidence="4">
    <location>
        <begin position="1139"/>
        <end position="1149"/>
    </location>
</feature>
<dbReference type="Pfam" id="PF00246">
    <property type="entry name" value="Peptidase_M14"/>
    <property type="match status" value="1"/>
</dbReference>
<dbReference type="InterPro" id="IPR000834">
    <property type="entry name" value="Peptidase_M14"/>
</dbReference>
<keyword evidence="6" id="KW-0378">Hydrolase</keyword>
<dbReference type="SUPFAM" id="SSF53187">
    <property type="entry name" value="Zn-dependent exopeptidases"/>
    <property type="match status" value="2"/>
</dbReference>
<evidence type="ECO:0000259" key="5">
    <source>
        <dbReference type="PROSITE" id="PS52035"/>
    </source>
</evidence>
<dbReference type="Gene3D" id="3.40.630.10">
    <property type="entry name" value="Zn peptidases"/>
    <property type="match status" value="2"/>
</dbReference>
<dbReference type="Pfam" id="PF18027">
    <property type="entry name" value="Pepdidase_M14_N"/>
    <property type="match status" value="1"/>
</dbReference>
<reference evidence="6 7" key="1">
    <citation type="journal article" date="2017" name="Nat. Ecol. Evol.">
        <title>Scallop genome provides insights into evolution of bilaterian karyotype and development.</title>
        <authorList>
            <person name="Wang S."/>
            <person name="Zhang J."/>
            <person name="Jiao W."/>
            <person name="Li J."/>
            <person name="Xun X."/>
            <person name="Sun Y."/>
            <person name="Guo X."/>
            <person name="Huan P."/>
            <person name="Dong B."/>
            <person name="Zhang L."/>
            <person name="Hu X."/>
            <person name="Sun X."/>
            <person name="Wang J."/>
            <person name="Zhao C."/>
            <person name="Wang Y."/>
            <person name="Wang D."/>
            <person name="Huang X."/>
            <person name="Wang R."/>
            <person name="Lv J."/>
            <person name="Li Y."/>
            <person name="Zhang Z."/>
            <person name="Liu B."/>
            <person name="Lu W."/>
            <person name="Hui Y."/>
            <person name="Liang J."/>
            <person name="Zhou Z."/>
            <person name="Hou R."/>
            <person name="Li X."/>
            <person name="Liu Y."/>
            <person name="Li H."/>
            <person name="Ning X."/>
            <person name="Lin Y."/>
            <person name="Zhao L."/>
            <person name="Xing Q."/>
            <person name="Dou J."/>
            <person name="Li Y."/>
            <person name="Mao J."/>
            <person name="Guo H."/>
            <person name="Dou H."/>
            <person name="Li T."/>
            <person name="Mu C."/>
            <person name="Jiang W."/>
            <person name="Fu Q."/>
            <person name="Fu X."/>
            <person name="Miao Y."/>
            <person name="Liu J."/>
            <person name="Yu Q."/>
            <person name="Li R."/>
            <person name="Liao H."/>
            <person name="Li X."/>
            <person name="Kong Y."/>
            <person name="Jiang Z."/>
            <person name="Chourrout D."/>
            <person name="Li R."/>
            <person name="Bao Z."/>
        </authorList>
    </citation>
    <scope>NUCLEOTIDE SEQUENCE [LARGE SCALE GENOMIC DNA]</scope>
    <source>
        <strain evidence="6 7">PY_sf001</strain>
    </source>
</reference>
<dbReference type="InterPro" id="IPR050821">
    <property type="entry name" value="Cytosolic_carboxypeptidase"/>
</dbReference>
<feature type="compositionally biased region" description="Polar residues" evidence="4">
    <location>
        <begin position="415"/>
        <end position="428"/>
    </location>
</feature>
<feature type="compositionally biased region" description="Basic residues" evidence="4">
    <location>
        <begin position="1087"/>
        <end position="1100"/>
    </location>
</feature>
<evidence type="ECO:0000313" key="7">
    <source>
        <dbReference type="Proteomes" id="UP000242188"/>
    </source>
</evidence>
<feature type="compositionally biased region" description="Low complexity" evidence="4">
    <location>
        <begin position="800"/>
        <end position="814"/>
    </location>
</feature>
<feature type="compositionally biased region" description="Polar residues" evidence="4">
    <location>
        <begin position="993"/>
        <end position="1007"/>
    </location>
</feature>
<dbReference type="Proteomes" id="UP000242188">
    <property type="component" value="Unassembled WGS sequence"/>
</dbReference>
<protein>
    <submittedName>
        <fullName evidence="6">Cytosolic carboxypeptidase-like protein 5</fullName>
    </submittedName>
</protein>
<dbReference type="GO" id="GO:0004181">
    <property type="term" value="F:metallocarboxypeptidase activity"/>
    <property type="evidence" value="ECO:0007669"/>
    <property type="project" value="InterPro"/>
</dbReference>
<dbReference type="Gene3D" id="2.60.40.3120">
    <property type="match status" value="1"/>
</dbReference>
<evidence type="ECO:0000256" key="1">
    <source>
        <dbReference type="ARBA" id="ARBA00001947"/>
    </source>
</evidence>
<sequence>MSEFRVGGLFFTSKFDSGNLTRVEKVYRDDEEEGGAGGFYGEPKPDFEFNVWTKPDCGETEFENGNRSWFYFGIRGWNPNRLIKINIMNLNRQGKLYSQGHAPFTRTLPGKPRWERIRDKPTYETVDGQFILTFTYRFLDLKGATAYFAFCFPWSYTETQEQLNLLDTKFADAKNLTTKSNPDSIYYHREVLCKSLDNLRIELVTISSCHGIVDEEEPRFDSNLFPDKDVPRPKKFRGKRVYLLSSRVHPGETPASYVFNGFLDLILRENDPRAKALRKQFVFKMIPLLNPDGVQRGHYRTDQRGVNLNRLYLDPDINSHPSIYASKSILVYHHIKNRVIKEGDKLDIKITFPGSNVVSSSPDIPKHSSEPAKNSKLPPKPDKSSNGQATGGANSRGDNNANNSHSGLNGGRVSAENSLQTKENSWVTENHDGGLLPPRMKVEKLNLAGLDGTDTSLYGDNGMPADISVDDHGRVSSSCSSILSNATIQDRRTVDSELRLRLSELTMSDDNCRGKLSHMSMLTMSVGLNDSDNEDPDTEHLGNEGSEDEGNFTPAVISRSNSPHLSSPCLREIPPQESGIAFYVDLHGHASKRGCFIYGNYFENEDTQVENMLFPKLISMNTAHFDFTGCNFSERNMYTKDKRDGMSKEGSGRVAIYKALGIIHSYTLECNYNTGRMVNPVPPAYGDDGRATPPPMAAFPPRYTQAHFEEVGRALSIAALDFTDSNPWSRLTLSEMNSVHGVRESVKRYLRGMRGGPRIPRNPTKSFVRNSITTNQNNNRLNRTNNDTGPGGRPNPARMNSVESTTSSNNSASRFNRRDLQNSQNQKRELGPVRETTRTTVVPQQRRRGSNVPNFGSSSSRSVGQPSSSGSGSAPVTLSMTNAHNSEVKVMRQLSADATIHSPEEEKLQPLRHVNLLAIAKKSGPPSRIPLPTGNQPVKMDIQAQQDLPPPRVPSGRYGQRSNMQTYPLKKANAEQLPSETPRHSIPEGLGASPSSVGPHTPSNLYNLNNIRQNATSTMVNSARSLHSIGPSSSRAGQVSSASISGANYSASGPNLSQPEVSGTFPQPPLSAAENNTFTEPNNESPKRRRRYMYLKRRNPSPKMGSAGNKGQHRQPGMADTSSSEARSGRRRRRKSMRKVNQSPSSDETAGQVDFGLGSAAGGNGNALDAANMKVSPRIISLTMSLPPIVKRSAQTQQQFTRQHRHSDHP</sequence>
<keyword evidence="6" id="KW-0121">Carboxypeptidase</keyword>
<feature type="compositionally biased region" description="Low complexity" evidence="4">
    <location>
        <begin position="769"/>
        <end position="786"/>
    </location>
</feature>
<feature type="region of interest" description="Disordered" evidence="4">
    <location>
        <begin position="357"/>
        <end position="437"/>
    </location>
</feature>
<feature type="region of interest" description="Disordered" evidence="4">
    <location>
        <begin position="1022"/>
        <end position="1041"/>
    </location>
</feature>
<accession>A0A210QYI2</accession>